<feature type="non-terminal residue" evidence="2">
    <location>
        <position position="161"/>
    </location>
</feature>
<evidence type="ECO:0000256" key="1">
    <source>
        <dbReference type="SAM" id="MobiDB-lite"/>
    </source>
</evidence>
<name>A0ABN7XQ53_GIGMA</name>
<feature type="compositionally biased region" description="Basic and acidic residues" evidence="1">
    <location>
        <begin position="115"/>
        <end position="127"/>
    </location>
</feature>
<gene>
    <name evidence="2" type="ORF">GMARGA_LOCUS44885</name>
</gene>
<feature type="region of interest" description="Disordered" evidence="1">
    <location>
        <begin position="62"/>
        <end position="139"/>
    </location>
</feature>
<dbReference type="Proteomes" id="UP000789901">
    <property type="component" value="Unassembled WGS sequence"/>
</dbReference>
<proteinExistence type="predicted"/>
<dbReference type="EMBL" id="CAJVQB010155816">
    <property type="protein sequence ID" value="CAG8856064.1"/>
    <property type="molecule type" value="Genomic_DNA"/>
</dbReference>
<evidence type="ECO:0000313" key="3">
    <source>
        <dbReference type="Proteomes" id="UP000789901"/>
    </source>
</evidence>
<feature type="compositionally biased region" description="Polar residues" evidence="1">
    <location>
        <begin position="95"/>
        <end position="105"/>
    </location>
</feature>
<reference evidence="2 3" key="1">
    <citation type="submission" date="2021-06" db="EMBL/GenBank/DDBJ databases">
        <authorList>
            <person name="Kallberg Y."/>
            <person name="Tangrot J."/>
            <person name="Rosling A."/>
        </authorList>
    </citation>
    <scope>NUCLEOTIDE SEQUENCE [LARGE SCALE GENOMIC DNA]</scope>
    <source>
        <strain evidence="2 3">120-4 pot B 10/14</strain>
    </source>
</reference>
<accession>A0ABN7XQ53</accession>
<feature type="non-terminal residue" evidence="2">
    <location>
        <position position="1"/>
    </location>
</feature>
<keyword evidence="3" id="KW-1185">Reference proteome</keyword>
<organism evidence="2 3">
    <name type="scientific">Gigaspora margarita</name>
    <dbReference type="NCBI Taxonomy" id="4874"/>
    <lineage>
        <taxon>Eukaryota</taxon>
        <taxon>Fungi</taxon>
        <taxon>Fungi incertae sedis</taxon>
        <taxon>Mucoromycota</taxon>
        <taxon>Glomeromycotina</taxon>
        <taxon>Glomeromycetes</taxon>
        <taxon>Diversisporales</taxon>
        <taxon>Gigasporaceae</taxon>
        <taxon>Gigaspora</taxon>
    </lineage>
</organism>
<sequence length="161" mass="18629">YNKKVQKSMFGIMKQEKIQARLEMIRDVTSIERVRKVMDLTAKEKGAINIIRDLWKVKEGIAKDNKRKPQTAEKISDPKLSKKQKGKEKQIIQLDTNSVDSQPEQQIYKVKKRVNKENQDPLREGSKTGKRKKDKKEETKAKIAKIYVKTLESHIKGGTVP</sequence>
<evidence type="ECO:0000313" key="2">
    <source>
        <dbReference type="EMBL" id="CAG8856064.1"/>
    </source>
</evidence>
<comment type="caution">
    <text evidence="2">The sequence shown here is derived from an EMBL/GenBank/DDBJ whole genome shotgun (WGS) entry which is preliminary data.</text>
</comment>
<feature type="compositionally biased region" description="Basic and acidic residues" evidence="1">
    <location>
        <begin position="70"/>
        <end position="80"/>
    </location>
</feature>
<protein>
    <submittedName>
        <fullName evidence="2">33637_t:CDS:1</fullName>
    </submittedName>
</protein>